<evidence type="ECO:0000313" key="3">
    <source>
        <dbReference type="EMBL" id="KAE8986717.1"/>
    </source>
</evidence>
<evidence type="ECO:0000313" key="16">
    <source>
        <dbReference type="Proteomes" id="UP000476176"/>
    </source>
</evidence>
<dbReference type="EMBL" id="QXFW01001719">
    <property type="protein sequence ID" value="KAE8986717.1"/>
    <property type="molecule type" value="Genomic_DNA"/>
</dbReference>
<evidence type="ECO:0000313" key="11">
    <source>
        <dbReference type="Proteomes" id="UP000433483"/>
    </source>
</evidence>
<evidence type="ECO:0000313" key="6">
    <source>
        <dbReference type="EMBL" id="KAE9185963.1"/>
    </source>
</evidence>
<protein>
    <recommendedName>
        <fullName evidence="18">Secreted protein</fullName>
    </recommendedName>
</protein>
<organism evidence="3 15">
    <name type="scientific">Phytophthora fragariae</name>
    <dbReference type="NCBI Taxonomy" id="53985"/>
    <lineage>
        <taxon>Eukaryota</taxon>
        <taxon>Sar</taxon>
        <taxon>Stramenopiles</taxon>
        <taxon>Oomycota</taxon>
        <taxon>Peronosporomycetes</taxon>
        <taxon>Peronosporales</taxon>
        <taxon>Peronosporaceae</taxon>
        <taxon>Phytophthora</taxon>
    </lineage>
</organism>
<evidence type="ECO:0000313" key="5">
    <source>
        <dbReference type="EMBL" id="KAE9085526.1"/>
    </source>
</evidence>
<dbReference type="EMBL" id="QXGD01001770">
    <property type="protein sequence ID" value="KAE9199435.1"/>
    <property type="molecule type" value="Genomic_DNA"/>
</dbReference>
<sequence length="134" mass="15356">MPVVRWQEGCVHATLLVSWLRQVSAQSHDPHTRRYPAYSSSTSSCSERFLFCCCFAKISGGSSQLPIIRWSVILGVVFRFPDEFFTLSRQNTSLPWLLSPYENPGSRRCIVMSCHKPLKRVLRTLRLAGLSYRC</sequence>
<evidence type="ECO:0000313" key="14">
    <source>
        <dbReference type="Proteomes" id="UP000441208"/>
    </source>
</evidence>
<proteinExistence type="predicted"/>
<reference evidence="15 16" key="1">
    <citation type="submission" date="2018-09" db="EMBL/GenBank/DDBJ databases">
        <title>Genomic investigation of the strawberry pathogen Phytophthora fragariae indicates pathogenicity is determined by transcriptional variation in three key races.</title>
        <authorList>
            <person name="Adams T.M."/>
            <person name="Armitage A.D."/>
            <person name="Sobczyk M.K."/>
            <person name="Bates H.J."/>
            <person name="Dunwell J.M."/>
            <person name="Nellist C.F."/>
            <person name="Harrison R.J."/>
        </authorList>
    </citation>
    <scope>NUCLEOTIDE SEQUENCE [LARGE SCALE GENOMIC DNA]</scope>
    <source>
        <strain evidence="9 12">A4</strain>
        <strain evidence="7 13">BC-1</strain>
        <strain evidence="8 16">BC-23</strain>
        <strain evidence="6 11">NOV-27</strain>
        <strain evidence="5 14">NOV-71</strain>
        <strain evidence="2 10">NOV-9</strain>
        <strain evidence="4 17">ONT-3</strain>
        <strain evidence="3 15">SCRP245</strain>
    </source>
</reference>
<evidence type="ECO:0000313" key="2">
    <source>
        <dbReference type="EMBL" id="KAE8927843.1"/>
    </source>
</evidence>
<dbReference type="Proteomes" id="UP000441208">
    <property type="component" value="Unassembled WGS sequence"/>
</dbReference>
<dbReference type="Proteomes" id="UP000433483">
    <property type="component" value="Unassembled WGS sequence"/>
</dbReference>
<accession>A0A6A3IYA9</accession>
<dbReference type="Proteomes" id="UP000476176">
    <property type="component" value="Unassembled WGS sequence"/>
</dbReference>
<keyword evidence="1" id="KW-0732">Signal</keyword>
<evidence type="ECO:0000313" key="4">
    <source>
        <dbReference type="EMBL" id="KAE9085104.1"/>
    </source>
</evidence>
<dbReference type="Proteomes" id="UP000460718">
    <property type="component" value="Unassembled WGS sequence"/>
</dbReference>
<feature type="chain" id="PRO_5036379790" description="Secreted protein" evidence="1">
    <location>
        <begin position="26"/>
        <end position="134"/>
    </location>
</feature>
<dbReference type="EMBL" id="QXGF01001781">
    <property type="protein sequence ID" value="KAE8927843.1"/>
    <property type="molecule type" value="Genomic_DNA"/>
</dbReference>
<dbReference type="EMBL" id="QXGC01000272">
    <property type="protein sequence ID" value="KAE9242286.1"/>
    <property type="molecule type" value="Genomic_DNA"/>
</dbReference>
<evidence type="ECO:0000313" key="10">
    <source>
        <dbReference type="Proteomes" id="UP000429523"/>
    </source>
</evidence>
<keyword evidence="11" id="KW-1185">Reference proteome</keyword>
<evidence type="ECO:0000313" key="12">
    <source>
        <dbReference type="Proteomes" id="UP000437068"/>
    </source>
</evidence>
<dbReference type="EMBL" id="QXGE01000800">
    <property type="protein sequence ID" value="KAE9303499.1"/>
    <property type="molecule type" value="Genomic_DNA"/>
</dbReference>
<dbReference type="EMBL" id="QXGB01001757">
    <property type="protein sequence ID" value="KAE9185963.1"/>
    <property type="molecule type" value="Genomic_DNA"/>
</dbReference>
<feature type="signal peptide" evidence="1">
    <location>
        <begin position="1"/>
        <end position="25"/>
    </location>
</feature>
<dbReference type="AlphaFoldDB" id="A0A6A3IYA9"/>
<dbReference type="Proteomes" id="UP000437068">
    <property type="component" value="Unassembled WGS sequence"/>
</dbReference>
<dbReference type="EMBL" id="QXFX01001763">
    <property type="protein sequence ID" value="KAE9085104.1"/>
    <property type="molecule type" value="Genomic_DNA"/>
</dbReference>
<evidence type="ECO:0000313" key="9">
    <source>
        <dbReference type="EMBL" id="KAE9303499.1"/>
    </source>
</evidence>
<dbReference type="EMBL" id="QXFZ01001752">
    <property type="protein sequence ID" value="KAE9085526.1"/>
    <property type="molecule type" value="Genomic_DNA"/>
</dbReference>
<evidence type="ECO:0000313" key="17">
    <source>
        <dbReference type="Proteomes" id="UP000488956"/>
    </source>
</evidence>
<evidence type="ECO:0000313" key="7">
    <source>
        <dbReference type="EMBL" id="KAE9199435.1"/>
    </source>
</evidence>
<dbReference type="Proteomes" id="UP000488956">
    <property type="component" value="Unassembled WGS sequence"/>
</dbReference>
<evidence type="ECO:0000313" key="8">
    <source>
        <dbReference type="EMBL" id="KAE9242286.1"/>
    </source>
</evidence>
<name>A0A6A3IYA9_9STRA</name>
<dbReference type="Proteomes" id="UP000429523">
    <property type="component" value="Unassembled WGS sequence"/>
</dbReference>
<gene>
    <name evidence="9" type="ORF">PF001_g13510</name>
    <name evidence="7" type="ORF">PF002_g22147</name>
    <name evidence="8" type="ORF">PF004_g6670</name>
    <name evidence="6" type="ORF">PF005_g21045</name>
    <name evidence="5" type="ORF">PF007_g21109</name>
    <name evidence="2" type="ORF">PF009_g21997</name>
    <name evidence="4" type="ORF">PF010_g20583</name>
    <name evidence="3" type="ORF">PF011_g19877</name>
</gene>
<evidence type="ECO:0000313" key="15">
    <source>
        <dbReference type="Proteomes" id="UP000460718"/>
    </source>
</evidence>
<comment type="caution">
    <text evidence="3">The sequence shown here is derived from an EMBL/GenBank/DDBJ whole genome shotgun (WGS) entry which is preliminary data.</text>
</comment>
<dbReference type="Proteomes" id="UP000440367">
    <property type="component" value="Unassembled WGS sequence"/>
</dbReference>
<evidence type="ECO:0000256" key="1">
    <source>
        <dbReference type="SAM" id="SignalP"/>
    </source>
</evidence>
<evidence type="ECO:0000313" key="13">
    <source>
        <dbReference type="Proteomes" id="UP000440367"/>
    </source>
</evidence>
<evidence type="ECO:0008006" key="18">
    <source>
        <dbReference type="Google" id="ProtNLM"/>
    </source>
</evidence>